<dbReference type="Gene3D" id="3.30.230.10">
    <property type="match status" value="1"/>
</dbReference>
<dbReference type="GO" id="GO:0000049">
    <property type="term" value="F:tRNA binding"/>
    <property type="evidence" value="ECO:0007669"/>
    <property type="project" value="UniProtKB-UniRule"/>
</dbReference>
<evidence type="ECO:0000256" key="2">
    <source>
        <dbReference type="ARBA" id="ARBA00022694"/>
    </source>
</evidence>
<dbReference type="GO" id="GO:0004526">
    <property type="term" value="F:ribonuclease P activity"/>
    <property type="evidence" value="ECO:0007669"/>
    <property type="project" value="UniProtKB-UniRule"/>
</dbReference>
<keyword evidence="4 7" id="KW-0255">Endonuclease</keyword>
<reference evidence="8 9" key="1">
    <citation type="journal article" date="2018" name="Int. J. Syst. Evol. Microbiol.">
        <title>Parvibium lacunae gen. nov., sp. nov., a new member of the family Alcaligenaceae isolated from a freshwater pond.</title>
        <authorList>
            <person name="Chen W.M."/>
            <person name="Xie P.B."/>
            <person name="Hsu M.Y."/>
            <person name="Sheu S.Y."/>
        </authorList>
    </citation>
    <scope>NUCLEOTIDE SEQUENCE [LARGE SCALE GENOMIC DNA]</scope>
    <source>
        <strain evidence="8 9">KMB9</strain>
    </source>
</reference>
<dbReference type="RefSeq" id="WP_114403166.1">
    <property type="nucleotide sequence ID" value="NZ_QPGB01000004.1"/>
</dbReference>
<dbReference type="GO" id="GO:0042781">
    <property type="term" value="F:3'-tRNA processing endoribonuclease activity"/>
    <property type="evidence" value="ECO:0007669"/>
    <property type="project" value="TreeGrafter"/>
</dbReference>
<keyword evidence="6 7" id="KW-0694">RNA-binding</keyword>
<comment type="caution">
    <text evidence="8">The sequence shown here is derived from an EMBL/GenBank/DDBJ whole genome shotgun (WGS) entry which is preliminary data.</text>
</comment>
<evidence type="ECO:0000256" key="1">
    <source>
        <dbReference type="ARBA" id="ARBA00002663"/>
    </source>
</evidence>
<dbReference type="Pfam" id="PF00825">
    <property type="entry name" value="Ribonuclease_P"/>
    <property type="match status" value="1"/>
</dbReference>
<name>A0A368L138_9BURK</name>
<dbReference type="HAMAP" id="MF_00227">
    <property type="entry name" value="RNase_P"/>
    <property type="match status" value="1"/>
</dbReference>
<keyword evidence="9" id="KW-1185">Reference proteome</keyword>
<dbReference type="EC" id="3.1.26.5" evidence="7"/>
<proteinExistence type="inferred from homology"/>
<evidence type="ECO:0000256" key="4">
    <source>
        <dbReference type="ARBA" id="ARBA00022759"/>
    </source>
</evidence>
<comment type="subunit">
    <text evidence="7">Consists of a catalytic RNA component (M1 or rnpB) and a protein subunit.</text>
</comment>
<dbReference type="GO" id="GO:0001682">
    <property type="term" value="P:tRNA 5'-leader removal"/>
    <property type="evidence" value="ECO:0007669"/>
    <property type="project" value="UniProtKB-UniRule"/>
</dbReference>
<dbReference type="EMBL" id="QPGB01000004">
    <property type="protein sequence ID" value="RCS57024.1"/>
    <property type="molecule type" value="Genomic_DNA"/>
</dbReference>
<dbReference type="OrthoDB" id="398329at2"/>
<dbReference type="GO" id="GO:0030677">
    <property type="term" value="C:ribonuclease P complex"/>
    <property type="evidence" value="ECO:0007669"/>
    <property type="project" value="TreeGrafter"/>
</dbReference>
<dbReference type="InterPro" id="IPR020539">
    <property type="entry name" value="RNase_P_CS"/>
</dbReference>
<sequence length="168" mass="19263">MLQSVKKTLSRVQRIRKADEYSSALSFRPIHKTVHFSYYWLKGEPVHSVTAEILGSHHEYRCRLGLIVGKRHLPLAVQRNRLKRLLRETFRQHPIAQQRNGGGIIIRLHATLKTPPSQSLLSHSAPQRETRIHGGLLNAQVRHIVRVEIMDALTRLEQKLLAQQSGKA</sequence>
<comment type="catalytic activity">
    <reaction evidence="7">
        <text>Endonucleolytic cleavage of RNA, removing 5'-extranucleotides from tRNA precursor.</text>
        <dbReference type="EC" id="3.1.26.5"/>
    </reaction>
</comment>
<evidence type="ECO:0000256" key="5">
    <source>
        <dbReference type="ARBA" id="ARBA00022801"/>
    </source>
</evidence>
<dbReference type="PROSITE" id="PS00648">
    <property type="entry name" value="RIBONUCLEASE_P"/>
    <property type="match status" value="1"/>
</dbReference>
<evidence type="ECO:0000313" key="8">
    <source>
        <dbReference type="EMBL" id="RCS57024.1"/>
    </source>
</evidence>
<evidence type="ECO:0000256" key="6">
    <source>
        <dbReference type="ARBA" id="ARBA00022884"/>
    </source>
</evidence>
<evidence type="ECO:0000256" key="7">
    <source>
        <dbReference type="HAMAP-Rule" id="MF_00227"/>
    </source>
</evidence>
<dbReference type="PANTHER" id="PTHR33992">
    <property type="entry name" value="RIBONUCLEASE P PROTEIN COMPONENT"/>
    <property type="match status" value="1"/>
</dbReference>
<keyword evidence="5 7" id="KW-0378">Hydrolase</keyword>
<protein>
    <recommendedName>
        <fullName evidence="7">Ribonuclease P protein component</fullName>
        <shortName evidence="7">RNase P protein</shortName>
        <shortName evidence="7">RNaseP protein</shortName>
        <ecNumber evidence="7">3.1.26.5</ecNumber>
    </recommendedName>
    <alternativeName>
        <fullName evidence="7">Protein C5</fullName>
    </alternativeName>
</protein>
<dbReference type="InterPro" id="IPR014721">
    <property type="entry name" value="Ribsml_uS5_D2-typ_fold_subgr"/>
</dbReference>
<evidence type="ECO:0000313" key="9">
    <source>
        <dbReference type="Proteomes" id="UP000252357"/>
    </source>
</evidence>
<comment type="function">
    <text evidence="1 7">RNaseP catalyzes the removal of the 5'-leader sequence from pre-tRNA to produce the mature 5'-terminus. It can also cleave other RNA substrates such as 4.5S RNA. The protein component plays an auxiliary but essential role in vivo by binding to the 5'-leader sequence and broadening the substrate specificity of the ribozyme.</text>
</comment>
<dbReference type="Proteomes" id="UP000252357">
    <property type="component" value="Unassembled WGS sequence"/>
</dbReference>
<dbReference type="InterPro" id="IPR000100">
    <property type="entry name" value="RNase_P"/>
</dbReference>
<dbReference type="SUPFAM" id="SSF54211">
    <property type="entry name" value="Ribosomal protein S5 domain 2-like"/>
    <property type="match status" value="1"/>
</dbReference>
<dbReference type="AlphaFoldDB" id="A0A368L138"/>
<organism evidence="8 9">
    <name type="scientific">Parvibium lacunae</name>
    <dbReference type="NCBI Taxonomy" id="1888893"/>
    <lineage>
        <taxon>Bacteria</taxon>
        <taxon>Pseudomonadati</taxon>
        <taxon>Pseudomonadota</taxon>
        <taxon>Betaproteobacteria</taxon>
        <taxon>Burkholderiales</taxon>
        <taxon>Alcaligenaceae</taxon>
        <taxon>Parvibium</taxon>
    </lineage>
</organism>
<keyword evidence="3 7" id="KW-0540">Nuclease</keyword>
<evidence type="ECO:0000256" key="3">
    <source>
        <dbReference type="ARBA" id="ARBA00022722"/>
    </source>
</evidence>
<keyword evidence="2 7" id="KW-0819">tRNA processing</keyword>
<gene>
    <name evidence="7" type="primary">rnpA</name>
    <name evidence="8" type="ORF">DU000_09460</name>
</gene>
<accession>A0A368L138</accession>
<comment type="similarity">
    <text evidence="7">Belongs to the RnpA family.</text>
</comment>
<dbReference type="PANTHER" id="PTHR33992:SF1">
    <property type="entry name" value="RIBONUCLEASE P PROTEIN COMPONENT"/>
    <property type="match status" value="1"/>
</dbReference>
<dbReference type="InterPro" id="IPR020568">
    <property type="entry name" value="Ribosomal_Su5_D2-typ_SF"/>
</dbReference>